<accession>A0A154PJF1</accession>
<dbReference type="EMBL" id="KQ434936">
    <property type="protein sequence ID" value="KZC12011.1"/>
    <property type="molecule type" value="Genomic_DNA"/>
</dbReference>
<gene>
    <name evidence="1" type="ORF">WN55_03516</name>
</gene>
<organism evidence="1 2">
    <name type="scientific">Dufourea novaeangliae</name>
    <name type="common">Sweat bee</name>
    <dbReference type="NCBI Taxonomy" id="178035"/>
    <lineage>
        <taxon>Eukaryota</taxon>
        <taxon>Metazoa</taxon>
        <taxon>Ecdysozoa</taxon>
        <taxon>Arthropoda</taxon>
        <taxon>Hexapoda</taxon>
        <taxon>Insecta</taxon>
        <taxon>Pterygota</taxon>
        <taxon>Neoptera</taxon>
        <taxon>Endopterygota</taxon>
        <taxon>Hymenoptera</taxon>
        <taxon>Apocrita</taxon>
        <taxon>Aculeata</taxon>
        <taxon>Apoidea</taxon>
        <taxon>Anthophila</taxon>
        <taxon>Halictidae</taxon>
        <taxon>Rophitinae</taxon>
        <taxon>Dufourea</taxon>
    </lineage>
</organism>
<protein>
    <submittedName>
        <fullName evidence="1">Uncharacterized protein</fullName>
    </submittedName>
</protein>
<dbReference type="Proteomes" id="UP000076502">
    <property type="component" value="Unassembled WGS sequence"/>
</dbReference>
<reference evidence="1 2" key="1">
    <citation type="submission" date="2015-07" db="EMBL/GenBank/DDBJ databases">
        <title>The genome of Dufourea novaeangliae.</title>
        <authorList>
            <person name="Pan H."/>
            <person name="Kapheim K."/>
        </authorList>
    </citation>
    <scope>NUCLEOTIDE SEQUENCE [LARGE SCALE GENOMIC DNA]</scope>
    <source>
        <strain evidence="1">0120121106</strain>
        <tissue evidence="1">Whole body</tissue>
    </source>
</reference>
<evidence type="ECO:0000313" key="2">
    <source>
        <dbReference type="Proteomes" id="UP000076502"/>
    </source>
</evidence>
<evidence type="ECO:0000313" key="1">
    <source>
        <dbReference type="EMBL" id="KZC12011.1"/>
    </source>
</evidence>
<dbReference type="AlphaFoldDB" id="A0A154PJF1"/>
<name>A0A154PJF1_DUFNO</name>
<sequence length="52" mass="6045">MRHGRGSAYAIVAVILKIGHLTRTIEDDFDYLENEVSGEKMLYQNFVLFFHV</sequence>
<keyword evidence="2" id="KW-1185">Reference proteome</keyword>
<proteinExistence type="predicted"/>